<dbReference type="InterPro" id="IPR001867">
    <property type="entry name" value="OmpR/PhoB-type_DNA-bd"/>
</dbReference>
<dbReference type="SUPFAM" id="SSF46894">
    <property type="entry name" value="C-terminal effector domain of the bipartite response regulators"/>
    <property type="match status" value="1"/>
</dbReference>
<dbReference type="Gene3D" id="1.25.40.10">
    <property type="entry name" value="Tetratricopeptide repeat domain"/>
    <property type="match status" value="2"/>
</dbReference>
<sequence>MSIVTVGLLGPIAVDTGAGMTVVPGARARRLLAALALDPGALRSSRALIDAVWGDDPPRSPQAALHTQVSRLRQNLPDGVLIAEPSGYRLQGTAVTTDVLRARDLLDVATPKALDEAVSLWRGTPGDDLDGDLADSVRSLADDLRRRLDARRAQVALDDGDAETARRIAAALCAADPLDEPAHLLHMRALAAAGRTGDALSVFARIRRALSEELGADPGAELAALHQSLLQGPTASASDEPSGQPRRPVPAARSIGLRAEPNPLLGRDDEIDTLRTALDVHRVVTVLGPGGAGKTRIAQAVARSVHADGREVDVIELASVRSDDDVLAAIASTLGVGENDVVATNRGRIPVGDLAARLADELAGRGALLVLDNCEQIVDGAARVVADLIAAVADLTVLTTSRSPLMIAGESTHRLRPLTIEETAVASSPAVDLFVARASAVRPDIVIDRAQVAELCAGLDGLPLAIELAAARARTLSVADIADLLSRRLASGRLSLLRSGDRTAPQRHRTLQAVIEWSWDLLDDDARALMRAVCRFPSGFSGDAARSVTSDVTGGAVAVDDALETVVNQSLLGVDEVDGHIRYRMLEMVREFGEEQLVAVGDGAAVDAAMVRWAIRGADEIYVRYDGGDDRGSLEEIAREGGNLVWILRRCLDPDAASRPVGALDAVVAVFPVVAASWVARGLHAEVRAFAPRVVSVLRTPPTTGPFDESVRERWLAALLMATGHLLMIRPDLRATARGMAAVRAAHRPSETMRRRADFAAAIMLGRSRLGALRTIVRGSTAQDQQVRAIALSLRSNVAENFGDLDAALRDSLAAQEIAATRGDSWILTMGATEIAGIHGQSGRYGQAVDCYRNALDGLASMGAVEESLQVRCYLAAALAGLGRLDEATAEYDQTSGGWKPGDPLPTGAPESVALMLIVAAELAWQRGDLSVAAEIALMTLRFVVGEHTETTADPSFLLTISAGMAVAASCGRAPEALAFVSALATMIGAHHPGGFEDLPQCGAAATAVGAALCAVRPGDPVGAHLLAAGIRVRGRRDHPALLRVVDDARGVSGLGEEEWADVTRAVGRTPRRRAALDIIATLTAITPASVGTPG</sequence>
<dbReference type="Gene3D" id="1.10.10.10">
    <property type="entry name" value="Winged helix-like DNA-binding domain superfamily/Winged helix DNA-binding domain"/>
    <property type="match status" value="1"/>
</dbReference>
<dbReference type="PANTHER" id="PTHR47691">
    <property type="entry name" value="REGULATOR-RELATED"/>
    <property type="match status" value="1"/>
</dbReference>
<dbReference type="RefSeq" id="WP_253647245.1">
    <property type="nucleotide sequence ID" value="NZ_BAAAMO010000002.1"/>
</dbReference>
<dbReference type="SMART" id="SM01043">
    <property type="entry name" value="BTAD"/>
    <property type="match status" value="1"/>
</dbReference>
<dbReference type="Pfam" id="PF00486">
    <property type="entry name" value="Trans_reg_C"/>
    <property type="match status" value="1"/>
</dbReference>
<dbReference type="SMART" id="SM00862">
    <property type="entry name" value="Trans_reg_C"/>
    <property type="match status" value="1"/>
</dbReference>
<keyword evidence="7" id="KW-1185">Reference proteome</keyword>
<dbReference type="InterPro" id="IPR011990">
    <property type="entry name" value="TPR-like_helical_dom_sf"/>
</dbReference>
<dbReference type="EMBL" id="JBHTIL010000001">
    <property type="protein sequence ID" value="MFD0924749.1"/>
    <property type="molecule type" value="Genomic_DNA"/>
</dbReference>
<feature type="region of interest" description="Disordered" evidence="4">
    <location>
        <begin position="231"/>
        <end position="262"/>
    </location>
</feature>
<evidence type="ECO:0000259" key="5">
    <source>
        <dbReference type="PROSITE" id="PS51755"/>
    </source>
</evidence>
<dbReference type="Pfam" id="PF03704">
    <property type="entry name" value="BTAD"/>
    <property type="match status" value="1"/>
</dbReference>
<dbReference type="PANTHER" id="PTHR47691:SF3">
    <property type="entry name" value="HTH-TYPE TRANSCRIPTIONAL REGULATOR RV0890C-RELATED"/>
    <property type="match status" value="1"/>
</dbReference>
<gene>
    <name evidence="6" type="ORF">ACFQ04_03275</name>
</gene>
<dbReference type="InterPro" id="IPR027417">
    <property type="entry name" value="P-loop_NTPase"/>
</dbReference>
<name>A0ABW3G7S2_9NOCA</name>
<accession>A0ABW3G7S2</accession>
<feature type="compositionally biased region" description="Polar residues" evidence="4">
    <location>
        <begin position="231"/>
        <end position="241"/>
    </location>
</feature>
<feature type="DNA-binding region" description="OmpR/PhoB-type" evidence="3">
    <location>
        <begin position="1"/>
        <end position="92"/>
    </location>
</feature>
<evidence type="ECO:0000256" key="4">
    <source>
        <dbReference type="SAM" id="MobiDB-lite"/>
    </source>
</evidence>
<protein>
    <submittedName>
        <fullName evidence="6">BTAD domain-containing putative transcriptional regulator</fullName>
    </submittedName>
</protein>
<dbReference type="Gene3D" id="3.40.50.300">
    <property type="entry name" value="P-loop containing nucleotide triphosphate hydrolases"/>
    <property type="match status" value="1"/>
</dbReference>
<dbReference type="SUPFAM" id="SSF48452">
    <property type="entry name" value="TPR-like"/>
    <property type="match status" value="2"/>
</dbReference>
<reference evidence="7" key="1">
    <citation type="journal article" date="2019" name="Int. J. Syst. Evol. Microbiol.">
        <title>The Global Catalogue of Microorganisms (GCM) 10K type strain sequencing project: providing services to taxonomists for standard genome sequencing and annotation.</title>
        <authorList>
            <consortium name="The Broad Institute Genomics Platform"/>
            <consortium name="The Broad Institute Genome Sequencing Center for Infectious Disease"/>
            <person name="Wu L."/>
            <person name="Ma J."/>
        </authorList>
    </citation>
    <scope>NUCLEOTIDE SEQUENCE [LARGE SCALE GENOMIC DNA]</scope>
    <source>
        <strain evidence="7">CCUG 50873</strain>
    </source>
</reference>
<comment type="similarity">
    <text evidence="1">Belongs to the AfsR/DnrI/RedD regulatory family.</text>
</comment>
<comment type="caution">
    <text evidence="6">The sequence shown here is derived from an EMBL/GenBank/DDBJ whole genome shotgun (WGS) entry which is preliminary data.</text>
</comment>
<keyword evidence="2 3" id="KW-0238">DNA-binding</keyword>
<proteinExistence type="inferred from homology"/>
<dbReference type="Proteomes" id="UP001597068">
    <property type="component" value="Unassembled WGS sequence"/>
</dbReference>
<feature type="domain" description="OmpR/PhoB-type" evidence="5">
    <location>
        <begin position="1"/>
        <end position="92"/>
    </location>
</feature>
<organism evidence="6 7">
    <name type="scientific">Williamsia deligens</name>
    <dbReference type="NCBI Taxonomy" id="321325"/>
    <lineage>
        <taxon>Bacteria</taxon>
        <taxon>Bacillati</taxon>
        <taxon>Actinomycetota</taxon>
        <taxon>Actinomycetes</taxon>
        <taxon>Mycobacteriales</taxon>
        <taxon>Nocardiaceae</taxon>
        <taxon>Williamsia</taxon>
    </lineage>
</organism>
<dbReference type="InterPro" id="IPR049945">
    <property type="entry name" value="AAA_22"/>
</dbReference>
<dbReference type="InterPro" id="IPR036388">
    <property type="entry name" value="WH-like_DNA-bd_sf"/>
</dbReference>
<dbReference type="InterPro" id="IPR016032">
    <property type="entry name" value="Sig_transdc_resp-reg_C-effctor"/>
</dbReference>
<evidence type="ECO:0000256" key="3">
    <source>
        <dbReference type="PROSITE-ProRule" id="PRU01091"/>
    </source>
</evidence>
<evidence type="ECO:0000256" key="1">
    <source>
        <dbReference type="ARBA" id="ARBA00005820"/>
    </source>
</evidence>
<evidence type="ECO:0000313" key="7">
    <source>
        <dbReference type="Proteomes" id="UP001597068"/>
    </source>
</evidence>
<evidence type="ECO:0000313" key="6">
    <source>
        <dbReference type="EMBL" id="MFD0924749.1"/>
    </source>
</evidence>
<dbReference type="Pfam" id="PF13401">
    <property type="entry name" value="AAA_22"/>
    <property type="match status" value="1"/>
</dbReference>
<evidence type="ECO:0000256" key="2">
    <source>
        <dbReference type="ARBA" id="ARBA00023125"/>
    </source>
</evidence>
<dbReference type="InterPro" id="IPR005158">
    <property type="entry name" value="BTAD"/>
</dbReference>
<dbReference type="PROSITE" id="PS51755">
    <property type="entry name" value="OMPR_PHOB"/>
    <property type="match status" value="1"/>
</dbReference>
<dbReference type="SUPFAM" id="SSF52540">
    <property type="entry name" value="P-loop containing nucleoside triphosphate hydrolases"/>
    <property type="match status" value="1"/>
</dbReference>